<evidence type="ECO:0000313" key="3">
    <source>
        <dbReference type="Proteomes" id="UP000315914"/>
    </source>
</evidence>
<feature type="region of interest" description="Disordered" evidence="1">
    <location>
        <begin position="138"/>
        <end position="160"/>
    </location>
</feature>
<keyword evidence="3" id="KW-1185">Reference proteome</keyword>
<sequence>MGMREEIRADLPGVTCGLVEVPRDREEALRAKKPAIGDLRQPACAQCPGKLAAHLLPRFGVVDRHVALPAPGVVVTGERCNALEDRRLPGAILPDDDRDGGLEVELEIIRKDRQAERISLAVADLRWIEPNPFQVRRQVDRSTASSAHARLPARSDPLLPGTYQEHHLRESCICEAYGNTRQQSTACVI</sequence>
<dbReference type="AlphaFoldDB" id="A0A560K776"/>
<gene>
    <name evidence="2" type="ORF">FBZ95_1031053</name>
</gene>
<reference evidence="2 3" key="1">
    <citation type="submission" date="2019-06" db="EMBL/GenBank/DDBJ databases">
        <title>Genomic Encyclopedia of Type Strains, Phase IV (KMG-V): Genome sequencing to study the core and pangenomes of soil and plant-associated prokaryotes.</title>
        <authorList>
            <person name="Whitman W."/>
        </authorList>
    </citation>
    <scope>NUCLEOTIDE SEQUENCE [LARGE SCALE GENOMIC DNA]</scope>
    <source>
        <strain evidence="2 3">BR 10556</strain>
    </source>
</reference>
<name>A0A560K776_9BRAD</name>
<protein>
    <submittedName>
        <fullName evidence="2">Uncharacterized protein</fullName>
    </submittedName>
</protein>
<comment type="caution">
    <text evidence="2">The sequence shown here is derived from an EMBL/GenBank/DDBJ whole genome shotgun (WGS) entry which is preliminary data.</text>
</comment>
<evidence type="ECO:0000313" key="2">
    <source>
        <dbReference type="EMBL" id="TWB79201.1"/>
    </source>
</evidence>
<proteinExistence type="predicted"/>
<accession>A0A560K776</accession>
<dbReference type="Proteomes" id="UP000315914">
    <property type="component" value="Unassembled WGS sequence"/>
</dbReference>
<evidence type="ECO:0000256" key="1">
    <source>
        <dbReference type="SAM" id="MobiDB-lite"/>
    </source>
</evidence>
<dbReference type="EMBL" id="VITW01000003">
    <property type="protein sequence ID" value="TWB79201.1"/>
    <property type="molecule type" value="Genomic_DNA"/>
</dbReference>
<organism evidence="2 3">
    <name type="scientific">Bradyrhizobium sacchari</name>
    <dbReference type="NCBI Taxonomy" id="1399419"/>
    <lineage>
        <taxon>Bacteria</taxon>
        <taxon>Pseudomonadati</taxon>
        <taxon>Pseudomonadota</taxon>
        <taxon>Alphaproteobacteria</taxon>
        <taxon>Hyphomicrobiales</taxon>
        <taxon>Nitrobacteraceae</taxon>
        <taxon>Bradyrhizobium</taxon>
    </lineage>
</organism>